<accession>W4L5J7</accession>
<evidence type="ECO:0000313" key="1">
    <source>
        <dbReference type="EMBL" id="ETW93164.1"/>
    </source>
</evidence>
<name>W4L5J7_ENTF1</name>
<protein>
    <submittedName>
        <fullName evidence="1">Uncharacterized protein</fullName>
    </submittedName>
</protein>
<dbReference type="EMBL" id="AZHW01001293">
    <property type="protein sequence ID" value="ETW93164.1"/>
    <property type="molecule type" value="Genomic_DNA"/>
</dbReference>
<evidence type="ECO:0000313" key="2">
    <source>
        <dbReference type="Proteomes" id="UP000019141"/>
    </source>
</evidence>
<proteinExistence type="predicted"/>
<dbReference type="HOGENOM" id="CLU_1014466_0_0_7"/>
<dbReference type="AlphaFoldDB" id="W4L5J7"/>
<sequence length="291" mass="32996">MTLENMLTHIGENPKALITLVRYVRIGELIVDGQYVAATPAAAELHGYDSVSSLMQHYLSETHVLEQYKTGKLMALARALGHKIPKDYCVEIQPPSQKPVPVRKHVYPFKDQLGTRYFFTKLELVKEPVGMPSIDIEALNLSPQVILDWGGLSTVAEVTRMLEERAATQDLIRQHITLTEHLLTSLNGLTTDGLLPHDKLKNQDVKRNFVLTDAKSDDESLPTGTVAIELNAPNSAMTKRDVQRKYLHCCYLCKGEWIGDERDPAECVYCRTRRWRDGKTQWERRRNGKAS</sequence>
<comment type="caution">
    <text evidence="1">The sequence shown here is derived from an EMBL/GenBank/DDBJ whole genome shotgun (WGS) entry which is preliminary data.</text>
</comment>
<organism evidence="1 2">
    <name type="scientific">Entotheonella factor</name>
    <dbReference type="NCBI Taxonomy" id="1429438"/>
    <lineage>
        <taxon>Bacteria</taxon>
        <taxon>Pseudomonadati</taxon>
        <taxon>Nitrospinota/Tectimicrobiota group</taxon>
        <taxon>Candidatus Tectimicrobiota</taxon>
        <taxon>Candidatus Entotheonellia</taxon>
        <taxon>Candidatus Entotheonellales</taxon>
        <taxon>Candidatus Entotheonellaceae</taxon>
        <taxon>Candidatus Entotheonella</taxon>
    </lineage>
</organism>
<keyword evidence="2" id="KW-1185">Reference proteome</keyword>
<reference evidence="1 2" key="1">
    <citation type="journal article" date="2014" name="Nature">
        <title>An environmental bacterial taxon with a large and distinct metabolic repertoire.</title>
        <authorList>
            <person name="Wilson M.C."/>
            <person name="Mori T."/>
            <person name="Ruckert C."/>
            <person name="Uria A.R."/>
            <person name="Helf M.J."/>
            <person name="Takada K."/>
            <person name="Gernert C."/>
            <person name="Steffens U.A."/>
            <person name="Heycke N."/>
            <person name="Schmitt S."/>
            <person name="Rinke C."/>
            <person name="Helfrich E.J."/>
            <person name="Brachmann A.O."/>
            <person name="Gurgui C."/>
            <person name="Wakimoto T."/>
            <person name="Kracht M."/>
            <person name="Crusemann M."/>
            <person name="Hentschel U."/>
            <person name="Abe I."/>
            <person name="Matsunaga S."/>
            <person name="Kalinowski J."/>
            <person name="Takeyama H."/>
            <person name="Piel J."/>
        </authorList>
    </citation>
    <scope>NUCLEOTIDE SEQUENCE [LARGE SCALE GENOMIC DNA]</scope>
    <source>
        <strain evidence="2">TSY1</strain>
    </source>
</reference>
<gene>
    <name evidence="1" type="ORF">ETSY1_40405</name>
</gene>
<dbReference type="Proteomes" id="UP000019141">
    <property type="component" value="Unassembled WGS sequence"/>
</dbReference>